<reference evidence="6" key="1">
    <citation type="journal article" date="2023" name="Mol. Biol. Evol.">
        <title>Third-Generation Sequencing Reveals the Adaptive Role of the Epigenome in Three Deep-Sea Polychaetes.</title>
        <authorList>
            <person name="Perez M."/>
            <person name="Aroh O."/>
            <person name="Sun Y."/>
            <person name="Lan Y."/>
            <person name="Juniper S.K."/>
            <person name="Young C.R."/>
            <person name="Angers B."/>
            <person name="Qian P.Y."/>
        </authorList>
    </citation>
    <scope>NUCLEOTIDE SEQUENCE</scope>
    <source>
        <strain evidence="6">P08H-3</strain>
    </source>
</reference>
<evidence type="ECO:0000256" key="1">
    <source>
        <dbReference type="ARBA" id="ARBA00022723"/>
    </source>
</evidence>
<dbReference type="GO" id="GO:0030150">
    <property type="term" value="P:protein import into mitochondrial matrix"/>
    <property type="evidence" value="ECO:0007669"/>
    <property type="project" value="TreeGrafter"/>
</dbReference>
<accession>A0AAD9NCR4</accession>
<organism evidence="6 7">
    <name type="scientific">Paralvinella palmiformis</name>
    <dbReference type="NCBI Taxonomy" id="53620"/>
    <lineage>
        <taxon>Eukaryota</taxon>
        <taxon>Metazoa</taxon>
        <taxon>Spiralia</taxon>
        <taxon>Lophotrochozoa</taxon>
        <taxon>Annelida</taxon>
        <taxon>Polychaeta</taxon>
        <taxon>Sedentaria</taxon>
        <taxon>Canalipalpata</taxon>
        <taxon>Terebellida</taxon>
        <taxon>Terebelliformia</taxon>
        <taxon>Alvinellidae</taxon>
        <taxon>Paralvinella</taxon>
    </lineage>
</organism>
<proteinExistence type="predicted"/>
<dbReference type="PANTHER" id="PTHR20922:SF13">
    <property type="entry name" value="DNL-TYPE ZINC FINGER PROTEIN"/>
    <property type="match status" value="1"/>
</dbReference>
<dbReference type="GO" id="GO:0005739">
    <property type="term" value="C:mitochondrion"/>
    <property type="evidence" value="ECO:0007669"/>
    <property type="project" value="TreeGrafter"/>
</dbReference>
<keyword evidence="2 4" id="KW-0863">Zinc-finger</keyword>
<dbReference type="AlphaFoldDB" id="A0AAD9NCR4"/>
<dbReference type="InterPro" id="IPR024158">
    <property type="entry name" value="Mt_import_TIM15"/>
</dbReference>
<evidence type="ECO:0000256" key="2">
    <source>
        <dbReference type="ARBA" id="ARBA00022771"/>
    </source>
</evidence>
<dbReference type="GO" id="GO:0051087">
    <property type="term" value="F:protein-folding chaperone binding"/>
    <property type="evidence" value="ECO:0007669"/>
    <property type="project" value="TreeGrafter"/>
</dbReference>
<dbReference type="PROSITE" id="PS51501">
    <property type="entry name" value="ZF_DNL"/>
    <property type="match status" value="1"/>
</dbReference>
<dbReference type="GO" id="GO:0008270">
    <property type="term" value="F:zinc ion binding"/>
    <property type="evidence" value="ECO:0007669"/>
    <property type="project" value="UniProtKB-KW"/>
</dbReference>
<sequence>MGTMSSGFRIISCTLRHHLNNVHLPNIGRAGYQKVTLRFYRSTNAVHRLRICKLTTANGCVPPENNCIDHPVNSTLYNIQIRSFKSKSTLCKEPEDQDGTKAGSVDSSQNETLGLGKVETSGKYCIVYTCKLCQTRSSKMFSKLAYHKGIVIVRCPGCENLHLIADNLGWFKHVEHRNIEDLLASRGETVKRSVDPDGNIEVTLENVVNSEDVKKLIQSPNNK</sequence>
<gene>
    <name evidence="6" type="ORF">LSH36_49g07078</name>
</gene>
<comment type="caution">
    <text evidence="6">The sequence shown here is derived from an EMBL/GenBank/DDBJ whole genome shotgun (WGS) entry which is preliminary data.</text>
</comment>
<dbReference type="Pfam" id="PF05180">
    <property type="entry name" value="zf-DNL"/>
    <property type="match status" value="1"/>
</dbReference>
<name>A0AAD9NCR4_9ANNE</name>
<evidence type="ECO:0000259" key="5">
    <source>
        <dbReference type="PROSITE" id="PS51501"/>
    </source>
</evidence>
<keyword evidence="1" id="KW-0479">Metal-binding</keyword>
<dbReference type="GO" id="GO:0050821">
    <property type="term" value="P:protein stabilization"/>
    <property type="evidence" value="ECO:0007669"/>
    <property type="project" value="TreeGrafter"/>
</dbReference>
<feature type="domain" description="DNL-type" evidence="5">
    <location>
        <begin position="119"/>
        <end position="215"/>
    </location>
</feature>
<keyword evidence="7" id="KW-1185">Reference proteome</keyword>
<keyword evidence="3" id="KW-0862">Zinc</keyword>
<dbReference type="Proteomes" id="UP001208570">
    <property type="component" value="Unassembled WGS sequence"/>
</dbReference>
<protein>
    <recommendedName>
        <fullName evidence="5">DNL-type domain-containing protein</fullName>
    </recommendedName>
</protein>
<dbReference type="EMBL" id="JAODUP010000049">
    <property type="protein sequence ID" value="KAK2165517.1"/>
    <property type="molecule type" value="Genomic_DNA"/>
</dbReference>
<evidence type="ECO:0000256" key="3">
    <source>
        <dbReference type="ARBA" id="ARBA00022833"/>
    </source>
</evidence>
<dbReference type="InterPro" id="IPR007853">
    <property type="entry name" value="Znf_DNL-typ"/>
</dbReference>
<dbReference type="GO" id="GO:0006457">
    <property type="term" value="P:protein folding"/>
    <property type="evidence" value="ECO:0007669"/>
    <property type="project" value="TreeGrafter"/>
</dbReference>
<dbReference type="PANTHER" id="PTHR20922">
    <property type="entry name" value="DNL-TYPE ZINC FINGER PROTEIN"/>
    <property type="match status" value="1"/>
</dbReference>
<evidence type="ECO:0000313" key="6">
    <source>
        <dbReference type="EMBL" id="KAK2165517.1"/>
    </source>
</evidence>
<evidence type="ECO:0000313" key="7">
    <source>
        <dbReference type="Proteomes" id="UP001208570"/>
    </source>
</evidence>
<evidence type="ECO:0000256" key="4">
    <source>
        <dbReference type="PROSITE-ProRule" id="PRU00834"/>
    </source>
</evidence>